<dbReference type="AlphaFoldDB" id="G4YUC2"/>
<dbReference type="KEGG" id="psoj:PHYSODRAFT_483159"/>
<dbReference type="GeneID" id="20655586"/>
<evidence type="ECO:0000313" key="3">
    <source>
        <dbReference type="Proteomes" id="UP000002640"/>
    </source>
</evidence>
<accession>G4YUC2</accession>
<gene>
    <name evidence="2" type="ORF">PHYSODRAFT_483159</name>
</gene>
<organism evidence="2 3">
    <name type="scientific">Phytophthora sojae (strain P6497)</name>
    <name type="common">Soybean stem and root rot agent</name>
    <name type="synonym">Phytophthora megasperma f. sp. glycines</name>
    <dbReference type="NCBI Taxonomy" id="1094619"/>
    <lineage>
        <taxon>Eukaryota</taxon>
        <taxon>Sar</taxon>
        <taxon>Stramenopiles</taxon>
        <taxon>Oomycota</taxon>
        <taxon>Peronosporomycetes</taxon>
        <taxon>Peronosporales</taxon>
        <taxon>Peronosporaceae</taxon>
        <taxon>Phytophthora</taxon>
    </lineage>
</organism>
<feature type="compositionally biased region" description="Polar residues" evidence="1">
    <location>
        <begin position="64"/>
        <end position="75"/>
    </location>
</feature>
<dbReference type="SMR" id="G4YUC2"/>
<protein>
    <submittedName>
        <fullName evidence="2">Uncharacterized protein</fullName>
    </submittedName>
</protein>
<feature type="compositionally biased region" description="Polar residues" evidence="1">
    <location>
        <begin position="15"/>
        <end position="29"/>
    </location>
</feature>
<reference evidence="2 3" key="1">
    <citation type="journal article" date="2006" name="Science">
        <title>Phytophthora genome sequences uncover evolutionary origins and mechanisms of pathogenesis.</title>
        <authorList>
            <person name="Tyler B.M."/>
            <person name="Tripathy S."/>
            <person name="Zhang X."/>
            <person name="Dehal P."/>
            <person name="Jiang R.H."/>
            <person name="Aerts A."/>
            <person name="Arredondo F.D."/>
            <person name="Baxter L."/>
            <person name="Bensasson D."/>
            <person name="Beynon J.L."/>
            <person name="Chapman J."/>
            <person name="Damasceno C.M."/>
            <person name="Dorrance A.E."/>
            <person name="Dou D."/>
            <person name="Dickerman A.W."/>
            <person name="Dubchak I.L."/>
            <person name="Garbelotto M."/>
            <person name="Gijzen M."/>
            <person name="Gordon S.G."/>
            <person name="Govers F."/>
            <person name="Grunwald N.J."/>
            <person name="Huang W."/>
            <person name="Ivors K.L."/>
            <person name="Jones R.W."/>
            <person name="Kamoun S."/>
            <person name="Krampis K."/>
            <person name="Lamour K.H."/>
            <person name="Lee M.K."/>
            <person name="McDonald W.H."/>
            <person name="Medina M."/>
            <person name="Meijer H.J."/>
            <person name="Nordberg E.K."/>
            <person name="Maclean D.J."/>
            <person name="Ospina-Giraldo M.D."/>
            <person name="Morris P.F."/>
            <person name="Phuntumart V."/>
            <person name="Putnam N.H."/>
            <person name="Rash S."/>
            <person name="Rose J.K."/>
            <person name="Sakihama Y."/>
            <person name="Salamov A.A."/>
            <person name="Savidor A."/>
            <person name="Scheuring C.F."/>
            <person name="Smith B.M."/>
            <person name="Sobral B.W."/>
            <person name="Terry A."/>
            <person name="Torto-Alalibo T.A."/>
            <person name="Win J."/>
            <person name="Xu Z."/>
            <person name="Zhang H."/>
            <person name="Grigoriev I.V."/>
            <person name="Rokhsar D.S."/>
            <person name="Boore J.L."/>
        </authorList>
    </citation>
    <scope>NUCLEOTIDE SEQUENCE [LARGE SCALE GENOMIC DNA]</scope>
    <source>
        <strain evidence="2 3">P6497</strain>
    </source>
</reference>
<evidence type="ECO:0000313" key="2">
    <source>
        <dbReference type="EMBL" id="EGZ24306.1"/>
    </source>
</evidence>
<dbReference type="EMBL" id="JH159152">
    <property type="protein sequence ID" value="EGZ24306.1"/>
    <property type="molecule type" value="Genomic_DNA"/>
</dbReference>
<evidence type="ECO:0000256" key="1">
    <source>
        <dbReference type="SAM" id="MobiDB-lite"/>
    </source>
</evidence>
<proteinExistence type="predicted"/>
<feature type="region of interest" description="Disordered" evidence="1">
    <location>
        <begin position="1"/>
        <end position="75"/>
    </location>
</feature>
<sequence length="75" mass="8080">MATEGAGAAPEPNKEPTTNGTPSPGTRNVSKAKRLLPMELRKRRRAAKLQLSADKKRKVALGVATSQQTPQKTTR</sequence>
<dbReference type="Proteomes" id="UP000002640">
    <property type="component" value="Unassembled WGS sequence"/>
</dbReference>
<keyword evidence="3" id="KW-1185">Reference proteome</keyword>
<dbReference type="RefSeq" id="XP_009519594.1">
    <property type="nucleotide sequence ID" value="XM_009521299.1"/>
</dbReference>
<name>G4YUC2_PHYSP</name>
<dbReference type="InParanoid" id="G4YUC2"/>
<dbReference type="STRING" id="1094619.G4YUC2"/>